<dbReference type="Proteomes" id="UP000000370">
    <property type="component" value="Chromosome"/>
</dbReference>
<feature type="transmembrane region" description="Helical" evidence="1">
    <location>
        <begin position="71"/>
        <end position="91"/>
    </location>
</feature>
<dbReference type="STRING" id="357809.Cphy_3715"/>
<dbReference type="EMBL" id="CP000885">
    <property type="protein sequence ID" value="ABX44062.1"/>
    <property type="molecule type" value="Genomic_DNA"/>
</dbReference>
<sequence length="146" mass="17004">MSEKQLNILKIIFKHVLLFLIGGLIYIFIELLYRGDTHWSMAIVGGLAFICCGLINEILNWETPLWKQSLIGGGIITALEFTSGVILNIILKWDVWDYTNHKINLLGQICLPFSIIWCLLAILAIILDDYLRYWLFQEEKPRYKFI</sequence>
<proteinExistence type="predicted"/>
<protein>
    <recommendedName>
        <fullName evidence="4">ABC transporter permease</fullName>
    </recommendedName>
</protein>
<name>A9KJP2_LACP7</name>
<feature type="transmembrane region" description="Helical" evidence="1">
    <location>
        <begin position="39"/>
        <end position="59"/>
    </location>
</feature>
<keyword evidence="3" id="KW-1185">Reference proteome</keyword>
<dbReference type="KEGG" id="cpy:Cphy_3715"/>
<dbReference type="InterPro" id="IPR010540">
    <property type="entry name" value="CmpB_TMEM229"/>
</dbReference>
<reference evidence="3" key="1">
    <citation type="submission" date="2007-11" db="EMBL/GenBank/DDBJ databases">
        <title>Complete genome sequence of Clostridium phytofermentans ISDg.</title>
        <authorList>
            <person name="Leschine S.B."/>
            <person name="Warnick T.A."/>
            <person name="Blanchard J.L."/>
            <person name="Schnell D.J."/>
            <person name="Petit E.L."/>
            <person name="LaTouf W.G."/>
            <person name="Copeland A."/>
            <person name="Lucas S."/>
            <person name="Lapidus A."/>
            <person name="Barry K."/>
            <person name="Glavina del Rio T."/>
            <person name="Dalin E."/>
            <person name="Tice H."/>
            <person name="Pitluck S."/>
            <person name="Kiss H."/>
            <person name="Brettin T."/>
            <person name="Bruce D."/>
            <person name="Detter J.C."/>
            <person name="Han C."/>
            <person name="Kuske C."/>
            <person name="Schmutz J."/>
            <person name="Larimer F."/>
            <person name="Land M."/>
            <person name="Hauser L."/>
            <person name="Kyrpides N."/>
            <person name="Kim E.A."/>
            <person name="Richardson P."/>
        </authorList>
    </citation>
    <scope>NUCLEOTIDE SEQUENCE [LARGE SCALE GENOMIC DNA]</scope>
    <source>
        <strain evidence="3">ATCC 700394 / DSM 18823 / ISDg</strain>
    </source>
</reference>
<dbReference type="AlphaFoldDB" id="A9KJP2"/>
<keyword evidence="1" id="KW-1133">Transmembrane helix</keyword>
<accession>A9KJP2</accession>
<evidence type="ECO:0008006" key="4">
    <source>
        <dbReference type="Google" id="ProtNLM"/>
    </source>
</evidence>
<keyword evidence="1" id="KW-0472">Membrane</keyword>
<dbReference type="eggNOG" id="COG4905">
    <property type="taxonomic scope" value="Bacteria"/>
</dbReference>
<evidence type="ECO:0000313" key="2">
    <source>
        <dbReference type="EMBL" id="ABX44062.1"/>
    </source>
</evidence>
<keyword evidence="1" id="KW-0812">Transmembrane</keyword>
<feature type="transmembrane region" description="Helical" evidence="1">
    <location>
        <begin position="103"/>
        <end position="127"/>
    </location>
</feature>
<organism evidence="2 3">
    <name type="scientific">Lachnoclostridium phytofermentans (strain ATCC 700394 / DSM 18823 / ISDg)</name>
    <name type="common">Clostridium phytofermentans</name>
    <dbReference type="NCBI Taxonomy" id="357809"/>
    <lineage>
        <taxon>Bacteria</taxon>
        <taxon>Bacillati</taxon>
        <taxon>Bacillota</taxon>
        <taxon>Clostridia</taxon>
        <taxon>Lachnospirales</taxon>
        <taxon>Lachnospiraceae</taxon>
    </lineage>
</organism>
<evidence type="ECO:0000256" key="1">
    <source>
        <dbReference type="SAM" id="Phobius"/>
    </source>
</evidence>
<feature type="transmembrane region" description="Helical" evidence="1">
    <location>
        <begin position="12"/>
        <end position="33"/>
    </location>
</feature>
<dbReference type="Pfam" id="PF06541">
    <property type="entry name" value="ABC_trans_CmpB"/>
    <property type="match status" value="1"/>
</dbReference>
<gene>
    <name evidence="2" type="ordered locus">Cphy_3715</name>
</gene>
<dbReference type="HOGENOM" id="CLU_123238_0_0_9"/>
<evidence type="ECO:0000313" key="3">
    <source>
        <dbReference type="Proteomes" id="UP000000370"/>
    </source>
</evidence>